<dbReference type="RefSeq" id="XP_011302845.1">
    <property type="nucleotide sequence ID" value="XM_011304543.1"/>
</dbReference>
<feature type="compositionally biased region" description="Low complexity" evidence="2">
    <location>
        <begin position="564"/>
        <end position="580"/>
    </location>
</feature>
<name>A0A9R1T4T7_9HYME</name>
<evidence type="ECO:0000256" key="1">
    <source>
        <dbReference type="ARBA" id="ARBA00008839"/>
    </source>
</evidence>
<feature type="region of interest" description="Disordered" evidence="2">
    <location>
        <begin position="97"/>
        <end position="193"/>
    </location>
</feature>
<feature type="region of interest" description="Disordered" evidence="2">
    <location>
        <begin position="563"/>
        <end position="585"/>
    </location>
</feature>
<dbReference type="GO" id="GO:0007346">
    <property type="term" value="P:regulation of mitotic cell cycle"/>
    <property type="evidence" value="ECO:0007669"/>
    <property type="project" value="TreeGrafter"/>
</dbReference>
<protein>
    <submittedName>
        <fullName evidence="4">Disks large-associated protein 5</fullName>
    </submittedName>
</protein>
<feature type="region of interest" description="Disordered" evidence="2">
    <location>
        <begin position="352"/>
        <end position="380"/>
    </location>
</feature>
<dbReference type="GO" id="GO:0051382">
    <property type="term" value="P:kinetochore assembly"/>
    <property type="evidence" value="ECO:0007669"/>
    <property type="project" value="TreeGrafter"/>
</dbReference>
<dbReference type="Proteomes" id="UP000694866">
    <property type="component" value="Unplaced"/>
</dbReference>
<comment type="similarity">
    <text evidence="1">Belongs to the SAPAP family.</text>
</comment>
<feature type="region of interest" description="Disordered" evidence="2">
    <location>
        <begin position="250"/>
        <end position="285"/>
    </location>
</feature>
<dbReference type="CTD" id="36498"/>
<dbReference type="InterPro" id="IPR005026">
    <property type="entry name" value="SAPAP"/>
</dbReference>
<dbReference type="GO" id="GO:0007059">
    <property type="term" value="P:chromosome segregation"/>
    <property type="evidence" value="ECO:0007669"/>
    <property type="project" value="TreeGrafter"/>
</dbReference>
<feature type="compositionally biased region" description="Basic and acidic residues" evidence="2">
    <location>
        <begin position="183"/>
        <end position="193"/>
    </location>
</feature>
<feature type="region of interest" description="Disordered" evidence="2">
    <location>
        <begin position="1"/>
        <end position="54"/>
    </location>
</feature>
<dbReference type="GO" id="GO:0008017">
    <property type="term" value="F:microtubule binding"/>
    <property type="evidence" value="ECO:0007669"/>
    <property type="project" value="TreeGrafter"/>
</dbReference>
<organism evidence="3 4">
    <name type="scientific">Fopius arisanus</name>
    <dbReference type="NCBI Taxonomy" id="64838"/>
    <lineage>
        <taxon>Eukaryota</taxon>
        <taxon>Metazoa</taxon>
        <taxon>Ecdysozoa</taxon>
        <taxon>Arthropoda</taxon>
        <taxon>Hexapoda</taxon>
        <taxon>Insecta</taxon>
        <taxon>Pterygota</taxon>
        <taxon>Neoptera</taxon>
        <taxon>Endopterygota</taxon>
        <taxon>Hymenoptera</taxon>
        <taxon>Apocrita</taxon>
        <taxon>Ichneumonoidea</taxon>
        <taxon>Braconidae</taxon>
        <taxon>Opiinae</taxon>
        <taxon>Fopius</taxon>
    </lineage>
</organism>
<dbReference type="KEGG" id="fas:105266409"/>
<accession>A0A9R1T4T7</accession>
<dbReference type="AlphaFoldDB" id="A0A9R1T4T7"/>
<feature type="compositionally biased region" description="Low complexity" evidence="2">
    <location>
        <begin position="121"/>
        <end position="166"/>
    </location>
</feature>
<dbReference type="PANTHER" id="PTHR12353:SF1">
    <property type="entry name" value="DISKS LARGE-ASSOCIATED PROTEIN 5"/>
    <property type="match status" value="1"/>
</dbReference>
<gene>
    <name evidence="4" type="primary">mars</name>
</gene>
<dbReference type="GO" id="GO:0023052">
    <property type="term" value="P:signaling"/>
    <property type="evidence" value="ECO:0007669"/>
    <property type="project" value="InterPro"/>
</dbReference>
<dbReference type="GO" id="GO:0051642">
    <property type="term" value="P:centrosome localization"/>
    <property type="evidence" value="ECO:0007669"/>
    <property type="project" value="TreeGrafter"/>
</dbReference>
<sequence>MDRRDQWKSKPRNFQSKEARYMRMDEHQSQRQNRREQQLNRLRQISPVSSIEEEIEDTPEYRAIRLEKWKVQKDLKKKLEAKKKRPAFVIGIPHHNFFSPASKGSVPHQHKKPRGSTPPKRVTAVTARRMAARQAAAAATATGASNSSTIISQPSTSTGKTSASKSPLQPRLTRSRKKALLQAEKKSENRVEKETLKKISLAPENYEFKGPKFSRPMPLFGEVIIPDVVATLDFKVADYSITTKIQISPLKPTQEMTEKTPPKRDKSPPAEKIPQTTSLEKVSEEEPEAVVKQISSQSCNSSIESVILRMSSQFEASIPPQEVNILEEQKSIDIELSSEEVMPAQFSPFIVSSRGKSNARKEQKQRLSLHKSSPKDDVPTKDTVIQSLNISVAEEKNTSQYYKHLVNSEEARLNELCSTWQPLQEDSITPEDGIYMINQAIGQTKLLIRKKFERFKCLVNSCETGMGEQLVRCADLQGFWEMMQMEIRDCDSRFTKLAEIRGNGWKEEEEVEMKVQKKRPVVKKKKIEGRSNMRSFIEAQRKKRMAKENVRVENIPEVKESIDVKSSLSPRKSLPRPVSPHSRAKLTPRGERLSLLKQVQLTESAKRLTQNSFAMIKVTQKCKTPEIQHDQSISYINSGQTPGKGILKKTENLPRTDGKQDRQTCKVNFNDVVDMPDQIPLEEGQVFANKKLVFDDDDIVDDSKHTVENDVESSGYEPGVPEGGTEDHMPPPAYIKETKKIPGIRVPTIELTEATPILQPTDTSKEITPPINRVPTIEMIEATPLSQPKETSEETTPSPGKTTPTSTSDFAPESLETSGIQQIIEDPERKSETSPGSLAIRQLRNRTILIDNLPVRKRRTSRLNASMHSSFGEEGNMSNDFGNKENSSGVQNVKLPSPRTPKVRINLDKSSVRRSARKSVKHLPDDDCITCKPVPLTPRRLKDRISFFGNRDVVADALPNGDLMAFDSPRS</sequence>
<dbReference type="PANTHER" id="PTHR12353">
    <property type="entry name" value="DISKS LARGE-ASSOCIATED PROTEIN DAP SAP90/PSD-95-ASSOCIATED PROTEIN"/>
    <property type="match status" value="1"/>
</dbReference>
<feature type="compositionally biased region" description="Basic and acidic residues" evidence="2">
    <location>
        <begin position="15"/>
        <end position="38"/>
    </location>
</feature>
<dbReference type="GO" id="GO:0005634">
    <property type="term" value="C:nucleus"/>
    <property type="evidence" value="ECO:0007669"/>
    <property type="project" value="TreeGrafter"/>
</dbReference>
<feature type="region of interest" description="Disordered" evidence="2">
    <location>
        <begin position="781"/>
        <end position="815"/>
    </location>
</feature>
<feature type="compositionally biased region" description="Low complexity" evidence="2">
    <location>
        <begin position="794"/>
        <end position="808"/>
    </location>
</feature>
<feature type="compositionally biased region" description="Basic and acidic residues" evidence="2">
    <location>
        <begin position="648"/>
        <end position="661"/>
    </location>
</feature>
<feature type="region of interest" description="Disordered" evidence="2">
    <location>
        <begin position="635"/>
        <end position="661"/>
    </location>
</feature>
<evidence type="ECO:0000313" key="4">
    <source>
        <dbReference type="RefSeq" id="XP_011302845.1"/>
    </source>
</evidence>
<dbReference type="GO" id="GO:0007052">
    <property type="term" value="P:mitotic spindle organization"/>
    <property type="evidence" value="ECO:0007669"/>
    <property type="project" value="TreeGrafter"/>
</dbReference>
<feature type="region of interest" description="Disordered" evidence="2">
    <location>
        <begin position="705"/>
        <end position="733"/>
    </location>
</feature>
<evidence type="ECO:0000313" key="3">
    <source>
        <dbReference type="Proteomes" id="UP000694866"/>
    </source>
</evidence>
<proteinExistence type="inferred from homology"/>
<dbReference type="GeneID" id="105266409"/>
<evidence type="ECO:0000256" key="2">
    <source>
        <dbReference type="SAM" id="MobiDB-lite"/>
    </source>
</evidence>
<feature type="compositionally biased region" description="Basic and acidic residues" evidence="2">
    <location>
        <begin position="256"/>
        <end position="269"/>
    </location>
</feature>
<dbReference type="GO" id="GO:0031616">
    <property type="term" value="C:spindle pole centrosome"/>
    <property type="evidence" value="ECO:0007669"/>
    <property type="project" value="TreeGrafter"/>
</dbReference>
<keyword evidence="3" id="KW-1185">Reference proteome</keyword>
<reference evidence="4" key="1">
    <citation type="submission" date="2025-08" db="UniProtKB">
        <authorList>
            <consortium name="RefSeq"/>
        </authorList>
    </citation>
    <scope>IDENTIFICATION</scope>
    <source>
        <strain evidence="4">USDA-PBARC FA_bdor</strain>
        <tissue evidence="4">Whole organism</tissue>
    </source>
</reference>
<dbReference type="GO" id="GO:0005737">
    <property type="term" value="C:cytoplasm"/>
    <property type="evidence" value="ECO:0007669"/>
    <property type="project" value="TreeGrafter"/>
</dbReference>
<dbReference type="Pfam" id="PF03359">
    <property type="entry name" value="GKAP"/>
    <property type="match status" value="1"/>
</dbReference>
<dbReference type="OrthoDB" id="10023951at2759"/>